<dbReference type="Proteomes" id="UP000319383">
    <property type="component" value="Chromosome"/>
</dbReference>
<dbReference type="GO" id="GO:0005886">
    <property type="term" value="C:plasma membrane"/>
    <property type="evidence" value="ECO:0007669"/>
    <property type="project" value="UniProtKB-SubCell"/>
</dbReference>
<dbReference type="NCBIfam" id="TIGR00278">
    <property type="entry name" value="membrane protein insertion efficiency factor YidD"/>
    <property type="match status" value="1"/>
</dbReference>
<comment type="similarity">
    <text evidence="1">Belongs to the UPF0161 family.</text>
</comment>
<dbReference type="PANTHER" id="PTHR33383">
    <property type="entry name" value="MEMBRANE PROTEIN INSERTION EFFICIENCY FACTOR-RELATED"/>
    <property type="match status" value="1"/>
</dbReference>
<evidence type="ECO:0000313" key="3">
    <source>
        <dbReference type="Proteomes" id="UP000319383"/>
    </source>
</evidence>
<dbReference type="PANTHER" id="PTHR33383:SF1">
    <property type="entry name" value="MEMBRANE PROTEIN INSERTION EFFICIENCY FACTOR-RELATED"/>
    <property type="match status" value="1"/>
</dbReference>
<evidence type="ECO:0000256" key="1">
    <source>
        <dbReference type="HAMAP-Rule" id="MF_00386"/>
    </source>
</evidence>
<organism evidence="2 3">
    <name type="scientific">Symmachiella dynata</name>
    <dbReference type="NCBI Taxonomy" id="2527995"/>
    <lineage>
        <taxon>Bacteria</taxon>
        <taxon>Pseudomonadati</taxon>
        <taxon>Planctomycetota</taxon>
        <taxon>Planctomycetia</taxon>
        <taxon>Planctomycetales</taxon>
        <taxon>Planctomycetaceae</taxon>
        <taxon>Symmachiella</taxon>
    </lineage>
</organism>
<name>A0A517ZIJ6_9PLAN</name>
<dbReference type="InterPro" id="IPR002696">
    <property type="entry name" value="Membr_insert_effic_factor_YidD"/>
</dbReference>
<keyword evidence="3" id="KW-1185">Reference proteome</keyword>
<reference evidence="2 3" key="1">
    <citation type="submission" date="2019-02" db="EMBL/GenBank/DDBJ databases">
        <title>Deep-cultivation of Planctomycetes and their phenomic and genomic characterization uncovers novel biology.</title>
        <authorList>
            <person name="Wiegand S."/>
            <person name="Jogler M."/>
            <person name="Boedeker C."/>
            <person name="Pinto D."/>
            <person name="Vollmers J."/>
            <person name="Rivas-Marin E."/>
            <person name="Kohn T."/>
            <person name="Peeters S.H."/>
            <person name="Heuer A."/>
            <person name="Rast P."/>
            <person name="Oberbeckmann S."/>
            <person name="Bunk B."/>
            <person name="Jeske O."/>
            <person name="Meyerdierks A."/>
            <person name="Storesund J.E."/>
            <person name="Kallscheuer N."/>
            <person name="Luecker S."/>
            <person name="Lage O.M."/>
            <person name="Pohl T."/>
            <person name="Merkel B.J."/>
            <person name="Hornburger P."/>
            <person name="Mueller R.-W."/>
            <person name="Bruemmer F."/>
            <person name="Labrenz M."/>
            <person name="Spormann A.M."/>
            <person name="Op den Camp H."/>
            <person name="Overmann J."/>
            <person name="Amann R."/>
            <person name="Jetten M.S.M."/>
            <person name="Mascher T."/>
            <person name="Medema M.H."/>
            <person name="Devos D.P."/>
            <person name="Kaster A.-K."/>
            <person name="Ovreas L."/>
            <person name="Rohde M."/>
            <person name="Galperin M.Y."/>
            <person name="Jogler C."/>
        </authorList>
    </citation>
    <scope>NUCLEOTIDE SEQUENCE [LARGE SCALE GENOMIC DNA]</scope>
    <source>
        <strain evidence="2 3">Mal52</strain>
    </source>
</reference>
<comment type="subcellular location">
    <subcellularLocation>
        <location evidence="1">Cell membrane</location>
        <topology evidence="1">Peripheral membrane protein</topology>
        <orientation evidence="1">Cytoplasmic side</orientation>
    </subcellularLocation>
</comment>
<protein>
    <recommendedName>
        <fullName evidence="1">Putative membrane protein insertion efficiency factor</fullName>
    </recommendedName>
</protein>
<evidence type="ECO:0000313" key="2">
    <source>
        <dbReference type="EMBL" id="QDU42297.1"/>
    </source>
</evidence>
<dbReference type="AlphaFoldDB" id="A0A517ZIJ6"/>
<proteinExistence type="inferred from homology"/>
<dbReference type="HAMAP" id="MF_00386">
    <property type="entry name" value="UPF0161_YidD"/>
    <property type="match status" value="1"/>
</dbReference>
<sequence>MAGRYDGLLSGWQNGSQHKAPRGSVQVSQTYQLIWAELELADNSKQSRFWKLVLELPGRGLIGVVRLYQMTLSPLLGQTCRFHPSCSQYMIEAIRKYGLIVGAWKGIKRIARCHPFHPGGYDPP</sequence>
<dbReference type="Pfam" id="PF01809">
    <property type="entry name" value="YidD"/>
    <property type="match status" value="1"/>
</dbReference>
<dbReference type="KEGG" id="sdyn:Mal52_07530"/>
<keyword evidence="1" id="KW-1003">Cell membrane</keyword>
<gene>
    <name evidence="2" type="primary">yidD</name>
    <name evidence="2" type="ORF">Mal52_07530</name>
</gene>
<comment type="function">
    <text evidence="1">Could be involved in insertion of integral membrane proteins into the membrane.</text>
</comment>
<keyword evidence="1" id="KW-0472">Membrane</keyword>
<dbReference type="SMART" id="SM01234">
    <property type="entry name" value="Haemolytic"/>
    <property type="match status" value="1"/>
</dbReference>
<dbReference type="EMBL" id="CP036276">
    <property type="protein sequence ID" value="QDU42297.1"/>
    <property type="molecule type" value="Genomic_DNA"/>
</dbReference>
<accession>A0A517ZIJ6</accession>